<dbReference type="AlphaFoldDB" id="A0A853I9A7"/>
<dbReference type="EMBL" id="JACCKB010000173">
    <property type="protein sequence ID" value="NYZ69883.1"/>
    <property type="molecule type" value="Genomic_DNA"/>
</dbReference>
<evidence type="ECO:0000256" key="1">
    <source>
        <dbReference type="SAM" id="MobiDB-lite"/>
    </source>
</evidence>
<organism evidence="2 3">
    <name type="scientific">Spartinivicinus marinus</name>
    <dbReference type="NCBI Taxonomy" id="2994442"/>
    <lineage>
        <taxon>Bacteria</taxon>
        <taxon>Pseudomonadati</taxon>
        <taxon>Pseudomonadota</taxon>
        <taxon>Gammaproteobacteria</taxon>
        <taxon>Oceanospirillales</taxon>
        <taxon>Zooshikellaceae</taxon>
        <taxon>Spartinivicinus</taxon>
    </lineage>
</organism>
<keyword evidence="3" id="KW-1185">Reference proteome</keyword>
<proteinExistence type="predicted"/>
<feature type="compositionally biased region" description="Low complexity" evidence="1">
    <location>
        <begin position="247"/>
        <end position="259"/>
    </location>
</feature>
<dbReference type="SUPFAM" id="SSF56747">
    <property type="entry name" value="Prim-pol domain"/>
    <property type="match status" value="1"/>
</dbReference>
<evidence type="ECO:0008006" key="4">
    <source>
        <dbReference type="Google" id="ProtNLM"/>
    </source>
</evidence>
<dbReference type="Proteomes" id="UP000569732">
    <property type="component" value="Unassembled WGS sequence"/>
</dbReference>
<gene>
    <name evidence="2" type="ORF">H0A36_28115</name>
</gene>
<protein>
    <recommendedName>
        <fullName evidence="4">Replication protein</fullName>
    </recommendedName>
</protein>
<comment type="caution">
    <text evidence="2">The sequence shown here is derived from an EMBL/GenBank/DDBJ whole genome shotgun (WGS) entry which is preliminary data.</text>
</comment>
<sequence>YKTTYPSAFFKLLGVGQEKYCRALWRQSNTAKKARWGFIGNRQNGRPVTTLLDFKLQAEKWIPEIGDNRCSVDVYFSPAEFFNWRRTRQLARLHATWIEIDLVEKAQDYSAEVEDEVVKEVFAQIAQSGLPMPTGYVLSGSGGVHLYWAYEAVEAYRWRVRQWRLVSRAISKCLTGGRYWQVDKAATHGPARVLRAPGTIHGRTGRTVVSKLGGPFYTFDSLANQLGILTEPPKKKDAQSKEDYKRNANLANNGNPNHNDQSKQTRKHTIGKWWAKTYYHVLNNIQQGVSVGKRNNTAFILFIALKHMMSEEKALEQIKTINNRLIKLPEEELLRNLSTARKVHYKFRKASLAVWLDTLGISSNYLFVTRKPAALNRGEIKQRQVLAARKVAQVKQQRTLMIIGQAIENLVEAGIKATQKSIAQVASVSVRTVQRYWGALKGKDDISSTLYISPPYASI</sequence>
<reference evidence="2 3" key="1">
    <citation type="submission" date="2020-07" db="EMBL/GenBank/DDBJ databases">
        <title>Endozoicomonas sp. nov., isolated from sediment.</title>
        <authorList>
            <person name="Gu T."/>
        </authorList>
    </citation>
    <scope>NUCLEOTIDE SEQUENCE [LARGE SCALE GENOMIC DNA]</scope>
    <source>
        <strain evidence="2 3">SM1973</strain>
    </source>
</reference>
<name>A0A853I9A7_9GAMM</name>
<feature type="non-terminal residue" evidence="2">
    <location>
        <position position="1"/>
    </location>
</feature>
<evidence type="ECO:0000313" key="3">
    <source>
        <dbReference type="Proteomes" id="UP000569732"/>
    </source>
</evidence>
<accession>A0A853I9A7</accession>
<dbReference type="RefSeq" id="WP_180571847.1">
    <property type="nucleotide sequence ID" value="NZ_JACCKB010000173.1"/>
</dbReference>
<feature type="region of interest" description="Disordered" evidence="1">
    <location>
        <begin position="247"/>
        <end position="266"/>
    </location>
</feature>
<evidence type="ECO:0000313" key="2">
    <source>
        <dbReference type="EMBL" id="NYZ69883.1"/>
    </source>
</evidence>